<evidence type="ECO:0000256" key="6">
    <source>
        <dbReference type="ARBA" id="ARBA00023242"/>
    </source>
</evidence>
<sequence>MSRRQLSSISITPSILAALTRAGYETLEDLSTTSPEALAKDLKLSTLDVELLFSASRHASTPAISASALPLTQSAASLQAIPVNRFSTRCQPVDNLIDGGLMRGHILELSGPPGTMKEAIAVGVVQSFVQKGEEILFVDTQNMTSPSALDRALQNATPKPSNYKSLVHHVAVNALPELMVFVHNLPAYMDSHPNITLLVLNSISFPFQTPNLTLTNKNALLERIKQTLTKACAMKKLTVVATSQLATKVLNSDGSAGTFDTGSTAVMVPQLGPGYLPSGRTHRLIVHPATRTSGMIRVLSSPTYQPGRGAAPSQPYRLVDGVMQLDTNP</sequence>
<dbReference type="AlphaFoldDB" id="A0A166WI17"/>
<evidence type="ECO:0000256" key="2">
    <source>
        <dbReference type="ARBA" id="ARBA00022741"/>
    </source>
</evidence>
<keyword evidence="8" id="KW-1185">Reference proteome</keyword>
<dbReference type="InterPro" id="IPR052093">
    <property type="entry name" value="HR_Repair_Mediator"/>
</dbReference>
<evidence type="ECO:0000313" key="7">
    <source>
        <dbReference type="EMBL" id="KZP33775.1"/>
    </source>
</evidence>
<evidence type="ECO:0000256" key="1">
    <source>
        <dbReference type="ARBA" id="ARBA00004123"/>
    </source>
</evidence>
<accession>A0A166WI17</accession>
<dbReference type="GO" id="GO:0008821">
    <property type="term" value="F:crossover junction DNA endonuclease activity"/>
    <property type="evidence" value="ECO:0007669"/>
    <property type="project" value="TreeGrafter"/>
</dbReference>
<dbReference type="PANTHER" id="PTHR46239:SF1">
    <property type="entry name" value="DNA REPAIR PROTEIN RAD51 HOMOLOG 3"/>
    <property type="match status" value="1"/>
</dbReference>
<keyword evidence="2" id="KW-0547">Nucleotide-binding</keyword>
<dbReference type="GO" id="GO:0005657">
    <property type="term" value="C:replication fork"/>
    <property type="evidence" value="ECO:0007669"/>
    <property type="project" value="TreeGrafter"/>
</dbReference>
<evidence type="ECO:0000256" key="3">
    <source>
        <dbReference type="ARBA" id="ARBA00022763"/>
    </source>
</evidence>
<dbReference type="SUPFAM" id="SSF52540">
    <property type="entry name" value="P-loop containing nucleoside triphosphate hydrolases"/>
    <property type="match status" value="1"/>
</dbReference>
<dbReference type="PANTHER" id="PTHR46239">
    <property type="entry name" value="DNA REPAIR PROTEIN RAD51 HOMOLOG 3 RAD51C"/>
    <property type="match status" value="1"/>
</dbReference>
<dbReference type="Proteomes" id="UP000076532">
    <property type="component" value="Unassembled WGS sequence"/>
</dbReference>
<keyword evidence="4" id="KW-0067">ATP-binding</keyword>
<keyword evidence="3" id="KW-0227">DNA damage</keyword>
<protein>
    <submittedName>
        <fullName evidence="7">Uncharacterized protein</fullName>
    </submittedName>
</protein>
<dbReference type="InterPro" id="IPR027417">
    <property type="entry name" value="P-loop_NTPase"/>
</dbReference>
<evidence type="ECO:0000313" key="8">
    <source>
        <dbReference type="Proteomes" id="UP000076532"/>
    </source>
</evidence>
<dbReference type="GO" id="GO:0000707">
    <property type="term" value="P:meiotic DNA recombinase assembly"/>
    <property type="evidence" value="ECO:0007669"/>
    <property type="project" value="TreeGrafter"/>
</dbReference>
<dbReference type="GO" id="GO:0007131">
    <property type="term" value="P:reciprocal meiotic recombination"/>
    <property type="evidence" value="ECO:0007669"/>
    <property type="project" value="TreeGrafter"/>
</dbReference>
<dbReference type="STRING" id="436010.A0A166WI17"/>
<evidence type="ECO:0000256" key="4">
    <source>
        <dbReference type="ARBA" id="ARBA00022840"/>
    </source>
</evidence>
<gene>
    <name evidence="7" type="ORF">FIBSPDRAFT_942900</name>
</gene>
<comment type="subcellular location">
    <subcellularLocation>
        <location evidence="1">Nucleus</location>
    </subcellularLocation>
</comment>
<keyword evidence="6" id="KW-0539">Nucleus</keyword>
<proteinExistence type="predicted"/>
<dbReference type="OrthoDB" id="5957327at2759"/>
<name>A0A166WI17_9AGAM</name>
<dbReference type="Gene3D" id="3.40.50.300">
    <property type="entry name" value="P-loop containing nucleotide triphosphate hydrolases"/>
    <property type="match status" value="1"/>
</dbReference>
<organism evidence="7 8">
    <name type="scientific">Athelia psychrophila</name>
    <dbReference type="NCBI Taxonomy" id="1759441"/>
    <lineage>
        <taxon>Eukaryota</taxon>
        <taxon>Fungi</taxon>
        <taxon>Dikarya</taxon>
        <taxon>Basidiomycota</taxon>
        <taxon>Agaricomycotina</taxon>
        <taxon>Agaricomycetes</taxon>
        <taxon>Agaricomycetidae</taxon>
        <taxon>Atheliales</taxon>
        <taxon>Atheliaceae</taxon>
        <taxon>Athelia</taxon>
    </lineage>
</organism>
<reference evidence="7 8" key="1">
    <citation type="journal article" date="2016" name="Mol. Biol. Evol.">
        <title>Comparative Genomics of Early-Diverging Mushroom-Forming Fungi Provides Insights into the Origins of Lignocellulose Decay Capabilities.</title>
        <authorList>
            <person name="Nagy L.G."/>
            <person name="Riley R."/>
            <person name="Tritt A."/>
            <person name="Adam C."/>
            <person name="Daum C."/>
            <person name="Floudas D."/>
            <person name="Sun H."/>
            <person name="Yadav J.S."/>
            <person name="Pangilinan J."/>
            <person name="Larsson K.H."/>
            <person name="Matsuura K."/>
            <person name="Barry K."/>
            <person name="Labutti K."/>
            <person name="Kuo R."/>
            <person name="Ohm R.A."/>
            <person name="Bhattacharya S.S."/>
            <person name="Shirouzu T."/>
            <person name="Yoshinaga Y."/>
            <person name="Martin F.M."/>
            <person name="Grigoriev I.V."/>
            <person name="Hibbett D.S."/>
        </authorList>
    </citation>
    <scope>NUCLEOTIDE SEQUENCE [LARGE SCALE GENOMIC DNA]</scope>
    <source>
        <strain evidence="7 8">CBS 109695</strain>
    </source>
</reference>
<dbReference type="GO" id="GO:0033065">
    <property type="term" value="C:Rad51C-XRCC3 complex"/>
    <property type="evidence" value="ECO:0007669"/>
    <property type="project" value="TreeGrafter"/>
</dbReference>
<dbReference type="EMBL" id="KV417481">
    <property type="protein sequence ID" value="KZP33775.1"/>
    <property type="molecule type" value="Genomic_DNA"/>
</dbReference>
<evidence type="ECO:0000256" key="5">
    <source>
        <dbReference type="ARBA" id="ARBA00023204"/>
    </source>
</evidence>
<dbReference type="GO" id="GO:0005524">
    <property type="term" value="F:ATP binding"/>
    <property type="evidence" value="ECO:0007669"/>
    <property type="project" value="UniProtKB-KW"/>
</dbReference>
<keyword evidence="5" id="KW-0234">DNA repair</keyword>
<dbReference type="GO" id="GO:0033063">
    <property type="term" value="C:Rad51B-Rad51C-Rad51D-XRCC2 complex"/>
    <property type="evidence" value="ECO:0007669"/>
    <property type="project" value="TreeGrafter"/>
</dbReference>
<dbReference type="GO" id="GO:0000400">
    <property type="term" value="F:four-way junction DNA binding"/>
    <property type="evidence" value="ECO:0007669"/>
    <property type="project" value="TreeGrafter"/>
</dbReference>